<dbReference type="RefSeq" id="WP_354602109.1">
    <property type="nucleotide sequence ID" value="NZ_JBEWZI010000020.1"/>
</dbReference>
<proteinExistence type="inferred from homology"/>
<comment type="function">
    <text evidence="2">Hydrolyzes RNA 2',3'-cyclic phosphodiester to an RNA 2'-phosphomonoester.</text>
</comment>
<accession>A0ABV2TNZ9</accession>
<feature type="short sequence motif" description="HXTX 2" evidence="2">
    <location>
        <begin position="122"/>
        <end position="125"/>
    </location>
</feature>
<sequence length="172" mass="18714">MKSEHQRVFFALWPAPELAGCLHALGAPFSGRPMPEDSLHLTLAFLGEVSPAQIELLCEIAAGLSLPRCGLRIDQLGYWPHNRILWAGPGQLPEGLQRFVAELHEALRAAGFALEARAFRAHITLQRKAEDPGFDICEAPALILPVASWCLAASQAEGAGSRYRVLQSWPAA</sequence>
<gene>
    <name evidence="4" type="primary">thpR</name>
    <name evidence="4" type="ORF">ABXR19_15780</name>
</gene>
<feature type="active site" description="Proton donor" evidence="2">
    <location>
        <position position="40"/>
    </location>
</feature>
<dbReference type="InterPro" id="IPR004175">
    <property type="entry name" value="RNA_CPDase"/>
</dbReference>
<protein>
    <recommendedName>
        <fullName evidence="2">RNA 2',3'-cyclic phosphodiesterase</fullName>
        <shortName evidence="2">RNA 2',3'-CPDase</shortName>
        <ecNumber evidence="2">3.1.4.58</ecNumber>
    </recommendedName>
</protein>
<evidence type="ECO:0000313" key="4">
    <source>
        <dbReference type="EMBL" id="MET7015650.1"/>
    </source>
</evidence>
<evidence type="ECO:0000259" key="3">
    <source>
        <dbReference type="Pfam" id="PF02834"/>
    </source>
</evidence>
<feature type="domain" description="Phosphoesterase HXTX" evidence="3">
    <location>
        <begin position="89"/>
        <end position="130"/>
    </location>
</feature>
<dbReference type="EMBL" id="JBEWZI010000020">
    <property type="protein sequence ID" value="MET7015650.1"/>
    <property type="molecule type" value="Genomic_DNA"/>
</dbReference>
<evidence type="ECO:0000313" key="5">
    <source>
        <dbReference type="Proteomes" id="UP001549691"/>
    </source>
</evidence>
<dbReference type="InterPro" id="IPR009097">
    <property type="entry name" value="Cyclic_Pdiesterase"/>
</dbReference>
<organism evidence="4 5">
    <name type="scientific">Uliginosibacterium flavum</name>
    <dbReference type="NCBI Taxonomy" id="1396831"/>
    <lineage>
        <taxon>Bacteria</taxon>
        <taxon>Pseudomonadati</taxon>
        <taxon>Pseudomonadota</taxon>
        <taxon>Betaproteobacteria</taxon>
        <taxon>Rhodocyclales</taxon>
        <taxon>Zoogloeaceae</taxon>
        <taxon>Uliginosibacterium</taxon>
    </lineage>
</organism>
<reference evidence="4 5" key="1">
    <citation type="submission" date="2024-07" db="EMBL/GenBank/DDBJ databases">
        <title>Uliginosibacterium flavum JJ3220;KACC:17644.</title>
        <authorList>
            <person name="Kim M.K."/>
        </authorList>
    </citation>
    <scope>NUCLEOTIDE SEQUENCE [LARGE SCALE GENOMIC DNA]</scope>
    <source>
        <strain evidence="4 5">KACC:17644</strain>
    </source>
</reference>
<evidence type="ECO:0000256" key="1">
    <source>
        <dbReference type="ARBA" id="ARBA00022801"/>
    </source>
</evidence>
<feature type="active site" description="Proton acceptor" evidence="2">
    <location>
        <position position="122"/>
    </location>
</feature>
<dbReference type="PANTHER" id="PTHR35561:SF1">
    <property type="entry name" value="RNA 2',3'-CYCLIC PHOSPHODIESTERASE"/>
    <property type="match status" value="1"/>
</dbReference>
<comment type="catalytic activity">
    <reaction evidence="2">
        <text>a 3'-end 2',3'-cyclophospho-ribonucleotide-RNA + H2O = a 3'-end 2'-phospho-ribonucleotide-RNA + H(+)</text>
        <dbReference type="Rhea" id="RHEA:11828"/>
        <dbReference type="Rhea" id="RHEA-COMP:10464"/>
        <dbReference type="Rhea" id="RHEA-COMP:17353"/>
        <dbReference type="ChEBI" id="CHEBI:15377"/>
        <dbReference type="ChEBI" id="CHEBI:15378"/>
        <dbReference type="ChEBI" id="CHEBI:83064"/>
        <dbReference type="ChEBI" id="CHEBI:173113"/>
        <dbReference type="EC" id="3.1.4.58"/>
    </reaction>
</comment>
<keyword evidence="1 2" id="KW-0378">Hydrolase</keyword>
<keyword evidence="5" id="KW-1185">Reference proteome</keyword>
<dbReference type="InterPro" id="IPR014051">
    <property type="entry name" value="Phosphoesterase_HXTX"/>
</dbReference>
<dbReference type="Proteomes" id="UP001549691">
    <property type="component" value="Unassembled WGS sequence"/>
</dbReference>
<dbReference type="NCBIfam" id="TIGR02258">
    <property type="entry name" value="2_5_ligase"/>
    <property type="match status" value="1"/>
</dbReference>
<evidence type="ECO:0000256" key="2">
    <source>
        <dbReference type="HAMAP-Rule" id="MF_01940"/>
    </source>
</evidence>
<dbReference type="PANTHER" id="PTHR35561">
    <property type="entry name" value="RNA 2',3'-CYCLIC PHOSPHODIESTERASE"/>
    <property type="match status" value="1"/>
</dbReference>
<comment type="caution">
    <text evidence="4">The sequence shown here is derived from an EMBL/GenBank/DDBJ whole genome shotgun (WGS) entry which is preliminary data.</text>
</comment>
<dbReference type="EC" id="3.1.4.58" evidence="2"/>
<feature type="domain" description="Phosphoesterase HXTX" evidence="3">
    <location>
        <begin position="18"/>
        <end position="86"/>
    </location>
</feature>
<dbReference type="SUPFAM" id="SSF55144">
    <property type="entry name" value="LigT-like"/>
    <property type="match status" value="1"/>
</dbReference>
<dbReference type="Pfam" id="PF02834">
    <property type="entry name" value="LigT_PEase"/>
    <property type="match status" value="2"/>
</dbReference>
<feature type="short sequence motif" description="HXTX 1" evidence="2">
    <location>
        <begin position="40"/>
        <end position="43"/>
    </location>
</feature>
<dbReference type="HAMAP" id="MF_01940">
    <property type="entry name" value="RNA_CPDase"/>
    <property type="match status" value="1"/>
</dbReference>
<name>A0ABV2TNZ9_9RHOO</name>
<comment type="similarity">
    <text evidence="2">Belongs to the 2H phosphoesterase superfamily. ThpR family.</text>
</comment>
<dbReference type="Gene3D" id="3.90.1140.10">
    <property type="entry name" value="Cyclic phosphodiesterase"/>
    <property type="match status" value="1"/>
</dbReference>